<dbReference type="Proteomes" id="UP001156441">
    <property type="component" value="Unassembled WGS sequence"/>
</dbReference>
<sequence length="274" mass="29020">MSVRGPFGDSRWEDDELLDRIGRGEHGDLQAEGEVARMLAGWRAGMPTAGATDERLLNAVTAAVARPPRRRRSTKVTAVAAAAAVLAAGGVTVAAAQARPGSPLWPVTEVVFAGRAESRAAVEDADDVLADARTAVDQGRIPEATRLLDRADEYAAKVDEPAAADRLRDDIESIRDLLRQDSAQTRSHATPQHAPASEATPEPTTEPVETGEPTEKLAPIPDTSIDTPADLPPRSGPELPVDPGTVTDRQRSGKPVDLPGRGEPLDRITRGAPR</sequence>
<keyword evidence="4" id="KW-1185">Reference proteome</keyword>
<keyword evidence="2" id="KW-0472">Membrane</keyword>
<accession>A0ABT2J1B9</accession>
<organism evidence="3 4">
    <name type="scientific">Actinophytocola gossypii</name>
    <dbReference type="NCBI Taxonomy" id="2812003"/>
    <lineage>
        <taxon>Bacteria</taxon>
        <taxon>Bacillati</taxon>
        <taxon>Actinomycetota</taxon>
        <taxon>Actinomycetes</taxon>
        <taxon>Pseudonocardiales</taxon>
        <taxon>Pseudonocardiaceae</taxon>
    </lineage>
</organism>
<feature type="compositionally biased region" description="Polar residues" evidence="1">
    <location>
        <begin position="181"/>
        <end position="190"/>
    </location>
</feature>
<feature type="region of interest" description="Disordered" evidence="1">
    <location>
        <begin position="180"/>
        <end position="274"/>
    </location>
</feature>
<keyword evidence="2" id="KW-0812">Transmembrane</keyword>
<protein>
    <recommendedName>
        <fullName evidence="5">Anti-sigma-D factor RsdA sigma factor binding region domain-containing protein</fullName>
    </recommendedName>
</protein>
<evidence type="ECO:0000256" key="2">
    <source>
        <dbReference type="SAM" id="Phobius"/>
    </source>
</evidence>
<feature type="compositionally biased region" description="Low complexity" evidence="1">
    <location>
        <begin position="194"/>
        <end position="211"/>
    </location>
</feature>
<evidence type="ECO:0000256" key="1">
    <source>
        <dbReference type="SAM" id="MobiDB-lite"/>
    </source>
</evidence>
<reference evidence="3 4" key="1">
    <citation type="submission" date="2021-02" db="EMBL/GenBank/DDBJ databases">
        <title>Actinophytocola xerophila sp. nov., isolated from soil of cotton cropping field.</title>
        <authorList>
            <person name="Huang R."/>
            <person name="Chen X."/>
            <person name="Ge X."/>
            <person name="Liu W."/>
        </authorList>
    </citation>
    <scope>NUCLEOTIDE SEQUENCE [LARGE SCALE GENOMIC DNA]</scope>
    <source>
        <strain evidence="3 4">S1-96</strain>
    </source>
</reference>
<dbReference type="EMBL" id="JAFFZE010000002">
    <property type="protein sequence ID" value="MCT2581653.1"/>
    <property type="molecule type" value="Genomic_DNA"/>
</dbReference>
<name>A0ABT2J1B9_9PSEU</name>
<evidence type="ECO:0008006" key="5">
    <source>
        <dbReference type="Google" id="ProtNLM"/>
    </source>
</evidence>
<feature type="transmembrane region" description="Helical" evidence="2">
    <location>
        <begin position="76"/>
        <end position="96"/>
    </location>
</feature>
<gene>
    <name evidence="3" type="ORF">JT362_00775</name>
</gene>
<comment type="caution">
    <text evidence="3">The sequence shown here is derived from an EMBL/GenBank/DDBJ whole genome shotgun (WGS) entry which is preliminary data.</text>
</comment>
<proteinExistence type="predicted"/>
<dbReference type="RefSeq" id="WP_260189008.1">
    <property type="nucleotide sequence ID" value="NZ_JAFFZE010000002.1"/>
</dbReference>
<keyword evidence="2" id="KW-1133">Transmembrane helix</keyword>
<evidence type="ECO:0000313" key="4">
    <source>
        <dbReference type="Proteomes" id="UP001156441"/>
    </source>
</evidence>
<feature type="compositionally biased region" description="Basic and acidic residues" evidence="1">
    <location>
        <begin position="263"/>
        <end position="274"/>
    </location>
</feature>
<evidence type="ECO:0000313" key="3">
    <source>
        <dbReference type="EMBL" id="MCT2581653.1"/>
    </source>
</evidence>